<reference evidence="8" key="1">
    <citation type="journal article" date="2019" name="Int. J. Syst. Evol. Microbiol.">
        <title>The Global Catalogue of Microorganisms (GCM) 10K type strain sequencing project: providing services to taxonomists for standard genome sequencing and annotation.</title>
        <authorList>
            <consortium name="The Broad Institute Genomics Platform"/>
            <consortium name="The Broad Institute Genome Sequencing Center for Infectious Disease"/>
            <person name="Wu L."/>
            <person name="Ma J."/>
        </authorList>
    </citation>
    <scope>NUCLEOTIDE SEQUENCE [LARGE SCALE GENOMIC DNA]</scope>
    <source>
        <strain evidence="8">JCM 15313</strain>
    </source>
</reference>
<keyword evidence="2" id="KW-1003">Cell membrane</keyword>
<evidence type="ECO:0000313" key="7">
    <source>
        <dbReference type="EMBL" id="GAA2006604.1"/>
    </source>
</evidence>
<keyword evidence="3 6" id="KW-0812">Transmembrane</keyword>
<sequence>MPQPEHLLLFTLTTVLIVVLPGPDFVLVTRNTLTGGRRTGFATAAGCALGMAAWAALAVAGLMVLVASNPTILLVLRLAGAAYLVYLGASALVRLWRRWRSGTLAEVAGDPSEIGHGDGAAAGRGGAPFWQGLLNNVLNPKPLAFFLTALPQFIDSQANATAQTAVLGSIVVALTAVWWLIYITSITRLSAFLRRRRVRQGIELGSGVALTAFGVALALAA</sequence>
<evidence type="ECO:0000256" key="2">
    <source>
        <dbReference type="ARBA" id="ARBA00022475"/>
    </source>
</evidence>
<evidence type="ECO:0000256" key="1">
    <source>
        <dbReference type="ARBA" id="ARBA00004651"/>
    </source>
</evidence>
<keyword evidence="5 6" id="KW-0472">Membrane</keyword>
<evidence type="ECO:0000256" key="3">
    <source>
        <dbReference type="ARBA" id="ARBA00022692"/>
    </source>
</evidence>
<keyword evidence="8" id="KW-1185">Reference proteome</keyword>
<feature type="transmembrane region" description="Helical" evidence="6">
    <location>
        <begin position="160"/>
        <end position="181"/>
    </location>
</feature>
<keyword evidence="4 6" id="KW-1133">Transmembrane helix</keyword>
<feature type="transmembrane region" description="Helical" evidence="6">
    <location>
        <begin position="72"/>
        <end position="93"/>
    </location>
</feature>
<comment type="subcellular location">
    <subcellularLocation>
        <location evidence="1">Cell membrane</location>
        <topology evidence="1">Multi-pass membrane protein</topology>
    </subcellularLocation>
</comment>
<evidence type="ECO:0000256" key="5">
    <source>
        <dbReference type="ARBA" id="ARBA00023136"/>
    </source>
</evidence>
<accession>A0ABP5EXX0</accession>
<name>A0ABP5EXX0_9ACTN</name>
<feature type="transmembrane region" description="Helical" evidence="6">
    <location>
        <begin position="6"/>
        <end position="28"/>
    </location>
</feature>
<comment type="caution">
    <text evidence="7">The sequence shown here is derived from an EMBL/GenBank/DDBJ whole genome shotgun (WGS) entry which is preliminary data.</text>
</comment>
<dbReference type="PANTHER" id="PTHR30086:SF20">
    <property type="entry name" value="ARGININE EXPORTER PROTEIN ARGO-RELATED"/>
    <property type="match status" value="1"/>
</dbReference>
<dbReference type="Pfam" id="PF01810">
    <property type="entry name" value="LysE"/>
    <property type="match status" value="1"/>
</dbReference>
<dbReference type="RefSeq" id="WP_344106118.1">
    <property type="nucleotide sequence ID" value="NZ_BAAAPC010000017.1"/>
</dbReference>
<dbReference type="Proteomes" id="UP001501585">
    <property type="component" value="Unassembled WGS sequence"/>
</dbReference>
<evidence type="ECO:0000256" key="6">
    <source>
        <dbReference type="SAM" id="Phobius"/>
    </source>
</evidence>
<protein>
    <submittedName>
        <fullName evidence="7">LysE family translocator</fullName>
    </submittedName>
</protein>
<dbReference type="PIRSF" id="PIRSF006324">
    <property type="entry name" value="LeuE"/>
    <property type="match status" value="1"/>
</dbReference>
<evidence type="ECO:0000256" key="4">
    <source>
        <dbReference type="ARBA" id="ARBA00022989"/>
    </source>
</evidence>
<gene>
    <name evidence="7" type="ORF">GCM10009799_37610</name>
</gene>
<evidence type="ECO:0000313" key="8">
    <source>
        <dbReference type="Proteomes" id="UP001501585"/>
    </source>
</evidence>
<feature type="transmembrane region" description="Helical" evidence="6">
    <location>
        <begin position="202"/>
        <end position="220"/>
    </location>
</feature>
<dbReference type="PANTHER" id="PTHR30086">
    <property type="entry name" value="ARGININE EXPORTER PROTEIN ARGO"/>
    <property type="match status" value="1"/>
</dbReference>
<organism evidence="7 8">
    <name type="scientific">Nocardiopsis rhodophaea</name>
    <dbReference type="NCBI Taxonomy" id="280238"/>
    <lineage>
        <taxon>Bacteria</taxon>
        <taxon>Bacillati</taxon>
        <taxon>Actinomycetota</taxon>
        <taxon>Actinomycetes</taxon>
        <taxon>Streptosporangiales</taxon>
        <taxon>Nocardiopsidaceae</taxon>
        <taxon>Nocardiopsis</taxon>
    </lineage>
</organism>
<feature type="transmembrane region" description="Helical" evidence="6">
    <location>
        <begin position="40"/>
        <end position="66"/>
    </location>
</feature>
<proteinExistence type="predicted"/>
<dbReference type="EMBL" id="BAAAPC010000017">
    <property type="protein sequence ID" value="GAA2006604.1"/>
    <property type="molecule type" value="Genomic_DNA"/>
</dbReference>
<dbReference type="InterPro" id="IPR001123">
    <property type="entry name" value="LeuE-type"/>
</dbReference>